<dbReference type="PANTHER" id="PTHR37946">
    <property type="entry name" value="SLL1969 PROTEIN"/>
    <property type="match status" value="1"/>
</dbReference>
<evidence type="ECO:0000256" key="1">
    <source>
        <dbReference type="SAM" id="MobiDB-lite"/>
    </source>
</evidence>
<dbReference type="Gene3D" id="2.60.120.560">
    <property type="entry name" value="Exo-inulinase, domain 1"/>
    <property type="match status" value="1"/>
</dbReference>
<feature type="region of interest" description="Disordered" evidence="1">
    <location>
        <begin position="213"/>
        <end position="237"/>
    </location>
</feature>
<evidence type="ECO:0000313" key="5">
    <source>
        <dbReference type="Proteomes" id="UP000034774"/>
    </source>
</evidence>
<accession>A0A0G0LIL6</accession>
<dbReference type="InterPro" id="IPR010496">
    <property type="entry name" value="AL/BT2_dom"/>
</dbReference>
<protein>
    <submittedName>
        <fullName evidence="4">Glycoside hydrolase family 48</fullName>
    </submittedName>
</protein>
<evidence type="ECO:0000259" key="3">
    <source>
        <dbReference type="Pfam" id="PF06439"/>
    </source>
</evidence>
<feature type="compositionally biased region" description="Pro residues" evidence="1">
    <location>
        <begin position="218"/>
        <end position="236"/>
    </location>
</feature>
<dbReference type="InterPro" id="IPR029058">
    <property type="entry name" value="AB_hydrolase_fold"/>
</dbReference>
<dbReference type="Gene3D" id="3.40.50.1820">
    <property type="entry name" value="alpha/beta hydrolase"/>
    <property type="match status" value="1"/>
</dbReference>
<dbReference type="PANTHER" id="PTHR37946:SF1">
    <property type="entry name" value="SLL1969 PROTEIN"/>
    <property type="match status" value="1"/>
</dbReference>
<gene>
    <name evidence="4" type="ORF">UT17_C0004G0071</name>
</gene>
<dbReference type="GO" id="GO:0016787">
    <property type="term" value="F:hydrolase activity"/>
    <property type="evidence" value="ECO:0007669"/>
    <property type="project" value="UniProtKB-KW"/>
</dbReference>
<keyword evidence="2" id="KW-0732">Signal</keyword>
<dbReference type="STRING" id="1618572.UT17_C0004G0071"/>
<dbReference type="AlphaFoldDB" id="A0A0G0LIL6"/>
<dbReference type="SUPFAM" id="SSF53474">
    <property type="entry name" value="alpha/beta-Hydrolases"/>
    <property type="match status" value="1"/>
</dbReference>
<keyword evidence="4" id="KW-0378">Hydrolase</keyword>
<comment type="caution">
    <text evidence="4">The sequence shown here is derived from an EMBL/GenBank/DDBJ whole genome shotgun (WGS) entry which is preliminary data.</text>
</comment>
<proteinExistence type="predicted"/>
<dbReference type="EMBL" id="LBVU01000004">
    <property type="protein sequence ID" value="KKQ91723.1"/>
    <property type="molecule type" value="Genomic_DNA"/>
</dbReference>
<sequence length="633" mass="69536">MRKSLKGTFFLIVVCLLFFLVPANSGTQAQSSLFEDNFNTNPNGSVPNSWTIDGPSGWNVQNGMYGINTAGVSNTVPKDEYWDSTWKNISFDVDAMWMSGQDKNIIFHYIGTYSFYEIHYNEDDGGTFHIDRHIDQTNGASVATPLKNYHLNNGVLYHFRVELSDNHIKIFEGANTLFDIQDNTPNPILGGKIGLRAGGTEVWFDNVVVTEISAETPTPSPTPTPTPSPTPSPTPTPVTKVFLIPGTGASWNVDALINCKESGYSGDWTMAPYAKEVYSQLLSSLTAAGWDTTTFNYDWRKQVPENSSLFSNFVNSNVGLNEKADIVSHSLGGLIGRNYLESQSGGKASKLLTVGTPHKGLAITYPAVVNNEIWANDLVEKIAATLLFKHCGVPASFKNMLPIYDYLRNSKTNQLKDVNSMETKNNYLPTNFVSPFWGVKVGTLAGTGKRTLKIIDVIKNSSWPDGKPVGRENVNEGDGMVLIDSAQIPGAASNEVINQSHSGIIASTEGVSKILEFLGAPGIEDPPYFDPTSALILVGYPGNFWITDRNGVTTQSDKGMIAIMNPEDGNYRLQMIPTSGSTSFIVAQFLPNGKTLYKEYKFKGIRQNPKVIEFSSKNPKENILNSPKSWFEY</sequence>
<dbReference type="Pfam" id="PF06439">
    <property type="entry name" value="3keto-disac_hyd"/>
    <property type="match status" value="1"/>
</dbReference>
<reference evidence="4 5" key="1">
    <citation type="journal article" date="2015" name="Nature">
        <title>rRNA introns, odd ribosomes, and small enigmatic genomes across a large radiation of phyla.</title>
        <authorList>
            <person name="Brown C.T."/>
            <person name="Hug L.A."/>
            <person name="Thomas B.C."/>
            <person name="Sharon I."/>
            <person name="Castelle C.J."/>
            <person name="Singh A."/>
            <person name="Wilkins M.J."/>
            <person name="Williams K.H."/>
            <person name="Banfield J.F."/>
        </authorList>
    </citation>
    <scope>NUCLEOTIDE SEQUENCE [LARGE SCALE GENOMIC DNA]</scope>
</reference>
<feature type="signal peptide" evidence="2">
    <location>
        <begin position="1"/>
        <end position="25"/>
    </location>
</feature>
<evidence type="ECO:0000313" key="4">
    <source>
        <dbReference type="EMBL" id="KKQ91723.1"/>
    </source>
</evidence>
<dbReference type="Proteomes" id="UP000034774">
    <property type="component" value="Unassembled WGS sequence"/>
</dbReference>
<organism evidence="4 5">
    <name type="scientific">Candidatus Woesebacteria bacterium GW2011_GWB1_39_10</name>
    <dbReference type="NCBI Taxonomy" id="1618572"/>
    <lineage>
        <taxon>Bacteria</taxon>
        <taxon>Candidatus Woeseibacteriota</taxon>
    </lineage>
</organism>
<feature type="domain" description="3-keto-alpha-glucoside-1,2-lyase/3-keto-2-hydroxy-glucal hydratase" evidence="3">
    <location>
        <begin position="43"/>
        <end position="209"/>
    </location>
</feature>
<name>A0A0G0LIL6_9BACT</name>
<evidence type="ECO:0000256" key="2">
    <source>
        <dbReference type="SAM" id="SignalP"/>
    </source>
</evidence>
<feature type="chain" id="PRO_5002533334" evidence="2">
    <location>
        <begin position="26"/>
        <end position="633"/>
    </location>
</feature>